<proteinExistence type="predicted"/>
<protein>
    <submittedName>
        <fullName evidence="1">Uncharacterized protein</fullName>
    </submittedName>
</protein>
<dbReference type="Proteomes" id="UP000290407">
    <property type="component" value="Unassembled WGS sequence"/>
</dbReference>
<name>A0A4Q2UKA5_9BACT</name>
<organism evidence="1 2">
    <name type="scientific">Spirosoma sordidisoli</name>
    <dbReference type="NCBI Taxonomy" id="2502893"/>
    <lineage>
        <taxon>Bacteria</taxon>
        <taxon>Pseudomonadati</taxon>
        <taxon>Bacteroidota</taxon>
        <taxon>Cytophagia</taxon>
        <taxon>Cytophagales</taxon>
        <taxon>Cytophagaceae</taxon>
        <taxon>Spirosoma</taxon>
    </lineage>
</organism>
<reference evidence="1 2" key="1">
    <citation type="submission" date="2019-01" db="EMBL/GenBank/DDBJ databases">
        <title>Spirosoma flava sp. nov., a propanil-degrading bacterium isolated from herbicide-contaminated soil.</title>
        <authorList>
            <person name="Zhang L."/>
            <person name="Jiang J.-D."/>
        </authorList>
    </citation>
    <scope>NUCLEOTIDE SEQUENCE [LARGE SCALE GENOMIC DNA]</scope>
    <source>
        <strain evidence="1 2">TY50</strain>
    </source>
</reference>
<evidence type="ECO:0000313" key="2">
    <source>
        <dbReference type="Proteomes" id="UP000290407"/>
    </source>
</evidence>
<keyword evidence="2" id="KW-1185">Reference proteome</keyword>
<dbReference type="EMBL" id="SBLB01000003">
    <property type="protein sequence ID" value="RYC69636.1"/>
    <property type="molecule type" value="Genomic_DNA"/>
</dbReference>
<dbReference type="AlphaFoldDB" id="A0A4Q2UKA5"/>
<gene>
    <name evidence="1" type="ORF">EQG79_13630</name>
</gene>
<evidence type="ECO:0000313" key="1">
    <source>
        <dbReference type="EMBL" id="RYC69636.1"/>
    </source>
</evidence>
<comment type="caution">
    <text evidence="1">The sequence shown here is derived from an EMBL/GenBank/DDBJ whole genome shotgun (WGS) entry which is preliminary data.</text>
</comment>
<dbReference type="RefSeq" id="WP_129601863.1">
    <property type="nucleotide sequence ID" value="NZ_SBLB01000003.1"/>
</dbReference>
<accession>A0A4Q2UKA5</accession>
<sequence>MTDVLPQPVPKPALADDDQRDALTFLSERIAFLEHRESELSQLLAYLAEEAGSTVLLRLQFHKRRQLLHDIAVAEYQLESEWVLYSASRAWQKGHPRKDHGVNTRSLGNDNEKAARYVIWFLLLRYDQYASRSVLEEEYGMGGSQNTVALLSKLLTKEGQKSRMATVERKFLEAIGWIQPGQRFVATELPAPGEPINPWK</sequence>